<feature type="transmembrane region" description="Helical" evidence="1">
    <location>
        <begin position="267"/>
        <end position="287"/>
    </location>
</feature>
<name>A0A1E8EXC7_9CLOT</name>
<dbReference type="PATRIC" id="fig|1121290.3.peg.1675"/>
<feature type="transmembrane region" description="Helical" evidence="1">
    <location>
        <begin position="28"/>
        <end position="48"/>
    </location>
</feature>
<organism evidence="2 3">
    <name type="scientific">Clostridium acetireducens DSM 10703</name>
    <dbReference type="NCBI Taxonomy" id="1121290"/>
    <lineage>
        <taxon>Bacteria</taxon>
        <taxon>Bacillati</taxon>
        <taxon>Bacillota</taxon>
        <taxon>Clostridia</taxon>
        <taxon>Eubacteriales</taxon>
        <taxon>Clostridiaceae</taxon>
        <taxon>Clostridium</taxon>
    </lineage>
</organism>
<protein>
    <recommendedName>
        <fullName evidence="4">Sodium/glutamate symporter</fullName>
    </recommendedName>
</protein>
<dbReference type="RefSeq" id="WP_242866437.1">
    <property type="nucleotide sequence ID" value="NZ_LZFO01000026.1"/>
</dbReference>
<keyword evidence="1" id="KW-0812">Transmembrane</keyword>
<evidence type="ECO:0000313" key="2">
    <source>
        <dbReference type="EMBL" id="OFI05456.1"/>
    </source>
</evidence>
<sequence>MNMSIIAAFCIVLIILWIGEFVAERTKAFVPSVFVSALLFLIGFWTILPKDLIDISGLGMPLAQLSMYLLITHMGTMLNFKELIAQWKTVVIAAAGLVGICIGTMTIGRALFGWNAVVIGTPPLTGGIVASIMMADAATKKGMADLAVLSILMYVMQGFAGYPLTAICLKKEAKRLLKDYRNGNVNLKVSNEEKVNLPETKSKIRIFPPLPKKYQTPYMLLGKLGLVAWAAVGCESVINGAISKYVLCLIFGVIASEIGFLERKPLNLSGSFGFLMTALMAFIFASLSKATPQMIVKIAGPLFGIILFGVTGLGILSMLIGKSLGYTKEMAFSVALTALYGFPPNYVLTEEASNAVAETEEEKEYLMDNMLPKMLVGGFLTVTVGSVIVAGIFIKFL</sequence>
<reference evidence="2 3" key="1">
    <citation type="submission" date="2016-06" db="EMBL/GenBank/DDBJ databases">
        <title>Genome sequence of Clostridium acetireducens DSM 10703.</title>
        <authorList>
            <person name="Poehlein A."/>
            <person name="Fluechter S."/>
            <person name="Duerre P."/>
            <person name="Daniel R."/>
        </authorList>
    </citation>
    <scope>NUCLEOTIDE SEQUENCE [LARGE SCALE GENOMIC DNA]</scope>
    <source>
        <strain evidence="2 3">DSM 10703</strain>
    </source>
</reference>
<feature type="transmembrane region" description="Helical" evidence="1">
    <location>
        <begin position="114"/>
        <end position="134"/>
    </location>
</feature>
<keyword evidence="1" id="KW-0472">Membrane</keyword>
<keyword evidence="1" id="KW-1133">Transmembrane helix</keyword>
<evidence type="ECO:0000313" key="3">
    <source>
        <dbReference type="Proteomes" id="UP000175744"/>
    </source>
</evidence>
<dbReference type="Proteomes" id="UP000175744">
    <property type="component" value="Unassembled WGS sequence"/>
</dbReference>
<feature type="transmembrane region" description="Helical" evidence="1">
    <location>
        <begin position="90"/>
        <end position="108"/>
    </location>
</feature>
<feature type="transmembrane region" description="Helical" evidence="1">
    <location>
        <begin position="6"/>
        <end position="23"/>
    </location>
</feature>
<feature type="transmembrane region" description="Helical" evidence="1">
    <location>
        <begin position="299"/>
        <end position="320"/>
    </location>
</feature>
<feature type="transmembrane region" description="Helical" evidence="1">
    <location>
        <begin position="374"/>
        <end position="394"/>
    </location>
</feature>
<evidence type="ECO:0008006" key="4">
    <source>
        <dbReference type="Google" id="ProtNLM"/>
    </source>
</evidence>
<keyword evidence="3" id="KW-1185">Reference proteome</keyword>
<dbReference type="InterPro" id="IPR049576">
    <property type="entry name" value="HDC-like"/>
</dbReference>
<comment type="caution">
    <text evidence="2">The sequence shown here is derived from an EMBL/GenBank/DDBJ whole genome shotgun (WGS) entry which is preliminary data.</text>
</comment>
<dbReference type="EMBL" id="LZFO01000026">
    <property type="protein sequence ID" value="OFI05456.1"/>
    <property type="molecule type" value="Genomic_DNA"/>
</dbReference>
<dbReference type="CDD" id="cd21416">
    <property type="entry name" value="HDC_protein"/>
    <property type="match status" value="1"/>
</dbReference>
<dbReference type="AlphaFoldDB" id="A0A1E8EXC7"/>
<accession>A0A1E8EXC7</accession>
<feature type="transmembrane region" description="Helical" evidence="1">
    <location>
        <begin position="146"/>
        <end position="167"/>
    </location>
</feature>
<dbReference type="STRING" id="1121290.CLAOCE_16850"/>
<evidence type="ECO:0000256" key="1">
    <source>
        <dbReference type="SAM" id="Phobius"/>
    </source>
</evidence>
<proteinExistence type="predicted"/>
<gene>
    <name evidence="2" type="ORF">CLOACE_16850</name>
</gene>